<protein>
    <submittedName>
        <fullName evidence="1">Uncharacterized protein</fullName>
    </submittedName>
</protein>
<sequence length="457" mass="52305">MTISRQKPGDIELTVSIYRNGEKLQDSGGNYDLKEYVKGLEIYESITSATIEAMLIINDSGGMIGALTGSEIFKIEVKSSVYDRSYYMRSYQIQARSRTNQDTEVFIVNLCSDEYIKNEVINVFGNTEVIFNNNTETSQIVDKILTDKKYMGTRKKVFAEETLNQQAFIIPNWRPFDAIYWMCQRAVRKTQKGNTLQNGFAFYENSLGFHFKSIDKMIEDINNQQSKDKTDVVNGEPRLYSYTQAPKQVDSGADDQFRISKIVFPEEKNFLMGLRHGTWSGYSIGFDPNTISNSKFGESTDMSVDAYRYSITEEWNKMSHLKGGRNNNPIESMDEGIQAMIDYPKRVRYTVLPNQVFDPKYQDNPQKNYEALVELQAYQWMRMESLKSTKLQIEIPGNLDLYVGAGIEITIAATFKKGGKPTVDERYSGRYLIASLTHKTTGFNMVTELLLMKDSTI</sequence>
<accession>A0AAU8EKV7</accession>
<name>A0AAU8EKV7_9CAUD</name>
<reference evidence="1" key="1">
    <citation type="submission" date="2024-05" db="EMBL/GenBank/DDBJ databases">
        <authorList>
            <person name="Su C."/>
        </authorList>
    </citation>
    <scope>NUCLEOTIDE SEQUENCE</scope>
</reference>
<organism evidence="1">
    <name type="scientific">Synechococcus phage QB2</name>
    <dbReference type="NCBI Taxonomy" id="3159453"/>
    <lineage>
        <taxon>Viruses</taxon>
        <taxon>Duplodnaviria</taxon>
        <taxon>Heunggongvirae</taxon>
        <taxon>Uroviricota</taxon>
        <taxon>Caudoviricetes</taxon>
        <taxon>Pantevenvirales</taxon>
        <taxon>Kyanoviridae</taxon>
    </lineage>
</organism>
<evidence type="ECO:0000313" key="1">
    <source>
        <dbReference type="EMBL" id="XCH00440.1"/>
    </source>
</evidence>
<proteinExistence type="predicted"/>
<dbReference type="EMBL" id="PP861117">
    <property type="protein sequence ID" value="XCH00440.1"/>
    <property type="molecule type" value="Genomic_DNA"/>
</dbReference>